<reference evidence="1" key="5">
    <citation type="submission" date="2016-08" db="EMBL/GenBank/DDBJ databases">
        <authorList>
            <person name="Satsunkevich N.E."/>
            <person name="Valentovich L.N."/>
            <person name="Kolomiets E.I."/>
            <person name="Titok M.A."/>
        </authorList>
    </citation>
    <scope>NUCLEOTIDE SEQUENCE</scope>
    <source>
        <strain evidence="1">72</strain>
        <plasmid evidence="1">pBS72</plasmid>
    </source>
</reference>
<reference evidence="1" key="1">
    <citation type="journal article" date="2002" name="Mikrobiologiia">
        <title>Soil strain of Bacillus subtilis harboring a large plasmid that mediates high-frequency conjugal mobilization.</title>
        <authorList>
            <person name="Lotareva O.V."/>
            <person name="Poluektova E.U."/>
            <person name="Titok M.A."/>
            <person name="Prozorov A.A."/>
        </authorList>
    </citation>
    <scope>NUCLEOTIDE SEQUENCE</scope>
    <source>
        <strain evidence="1">72</strain>
        <plasmid evidence="1">pBS72</plasmid>
    </source>
</reference>
<reference evidence="1" key="3">
    <citation type="journal article" date="2004" name="Mol. Biol. (Mosk.)">
        <title>The replication system of plasmids from Bacillus subtilis environmental isolates.</title>
        <authorList>
            <person name="Lagodich A.V."/>
            <person name="Shtaniuk Iu.V."/>
            <person name="Prozorov A.A."/>
            <person name="Titok M.A."/>
        </authorList>
    </citation>
    <scope>NUCLEOTIDE SEQUENCE</scope>
    <source>
        <strain evidence="1">72</strain>
        <plasmid evidence="1">pBS72</plasmid>
    </source>
</reference>
<dbReference type="AlphaFoldDB" id="A0A1J0AKV7"/>
<sequence length="74" mass="8596">MIRAYTIGHAIPEKIKSCIKYWNYWSWIVAANTEKGNDSAKRLIEKIEPDPDKVMVYSTEEGIDVFVSYMLPIK</sequence>
<name>A0A1J0AKV7_BACIU</name>
<dbReference type="EMBL" id="KX711616">
    <property type="protein sequence ID" value="APB62380.1"/>
    <property type="molecule type" value="Genomic_DNA"/>
</dbReference>
<geneLocation type="plasmid" evidence="1">
    <name>pBS72</name>
</geneLocation>
<organism evidence="1">
    <name type="scientific">Bacillus subtilis</name>
    <dbReference type="NCBI Taxonomy" id="1423"/>
    <lineage>
        <taxon>Bacteria</taxon>
        <taxon>Bacillati</taxon>
        <taxon>Bacillota</taxon>
        <taxon>Bacilli</taxon>
        <taxon>Bacillales</taxon>
        <taxon>Bacillaceae</taxon>
        <taxon>Bacillus</taxon>
    </lineage>
</organism>
<proteinExistence type="predicted"/>
<keyword evidence="1" id="KW-0614">Plasmid</keyword>
<accession>A0A1J0AKV7</accession>
<reference evidence="1" key="4">
    <citation type="journal article" date="2006" name="Microbiology">
        <title>The replicative polymerases PolC and DnaE are required for theta replication of the Bacillus subtilis plasmid pBS72.</title>
        <authorList>
            <person name="Titok M."/>
            <person name="Suski C."/>
            <person name="Dalmais B."/>
            <person name="Ehrlich S.D."/>
            <person name="Janniere L."/>
        </authorList>
    </citation>
    <scope>NUCLEOTIDE SEQUENCE</scope>
    <source>
        <strain evidence="1">72</strain>
        <plasmid evidence="1">pBS72</plasmid>
    </source>
</reference>
<protein>
    <submittedName>
        <fullName evidence="1">Uncharacterized protein</fullName>
    </submittedName>
</protein>
<reference evidence="1" key="2">
    <citation type="journal article" date="2003" name="Plasmid">
        <title>Bacillus subtilis soil isolates: plasmid replicon analysis and construction of a new theta-replicating vector.</title>
        <authorList>
            <person name="Titok M.A."/>
            <person name="Chapuis J."/>
            <person name="Selezneva Y.V."/>
            <person name="Lagodich A.V."/>
            <person name="Prokulevich V.A."/>
            <person name="Ehrlich S.D."/>
            <person name="Janniere L."/>
        </authorList>
    </citation>
    <scope>NUCLEOTIDE SEQUENCE</scope>
    <source>
        <strain evidence="1">72</strain>
        <plasmid evidence="1">pBS72</plasmid>
    </source>
</reference>
<evidence type="ECO:0000313" key="1">
    <source>
        <dbReference type="EMBL" id="APB62380.1"/>
    </source>
</evidence>
<gene>
    <name evidence="1" type="ORF">pBS72_1110</name>
</gene>
<dbReference type="RefSeq" id="WP_172688866.1">
    <property type="nucleotide sequence ID" value="NZ_KX711616.1"/>
</dbReference>